<dbReference type="OrthoDB" id="191315at2759"/>
<keyword evidence="2" id="KW-0704">Schiff base</keyword>
<dbReference type="EMBL" id="CP051140">
    <property type="protein sequence ID" value="QIW97422.1"/>
    <property type="molecule type" value="Genomic_DNA"/>
</dbReference>
<gene>
    <name evidence="3" type="ORF">AMS68_002940</name>
</gene>
<dbReference type="PROSITE" id="PS00665">
    <property type="entry name" value="DHDPS_1"/>
    <property type="match status" value="1"/>
</dbReference>
<accession>A0A6H0XRT6</accession>
<evidence type="ECO:0000256" key="2">
    <source>
        <dbReference type="ARBA" id="ARBA00023270"/>
    </source>
</evidence>
<keyword evidence="1" id="KW-0456">Lyase</keyword>
<evidence type="ECO:0000313" key="4">
    <source>
        <dbReference type="Proteomes" id="UP000503462"/>
    </source>
</evidence>
<dbReference type="SMART" id="SM01130">
    <property type="entry name" value="DHDPS"/>
    <property type="match status" value="1"/>
</dbReference>
<protein>
    <recommendedName>
        <fullName evidence="5">Dihydrodipicolinate synthase</fullName>
    </recommendedName>
</protein>
<dbReference type="Proteomes" id="UP000503462">
    <property type="component" value="Chromosome 2"/>
</dbReference>
<dbReference type="AlphaFoldDB" id="A0A6H0XRT6"/>
<dbReference type="Gene3D" id="3.20.20.70">
    <property type="entry name" value="Aldolase class I"/>
    <property type="match status" value="1"/>
</dbReference>
<dbReference type="PRINTS" id="PR00146">
    <property type="entry name" value="DHPICSNTHASE"/>
</dbReference>
<evidence type="ECO:0008006" key="5">
    <source>
        <dbReference type="Google" id="ProtNLM"/>
    </source>
</evidence>
<evidence type="ECO:0000313" key="3">
    <source>
        <dbReference type="EMBL" id="QIW97422.1"/>
    </source>
</evidence>
<keyword evidence="4" id="KW-1185">Reference proteome</keyword>
<dbReference type="PANTHER" id="PTHR12128:SF68">
    <property type="entry name" value="DIHYDRODIPICOLINATE SYNTHETASE"/>
    <property type="match status" value="1"/>
</dbReference>
<dbReference type="InterPro" id="IPR002220">
    <property type="entry name" value="DapA-like"/>
</dbReference>
<name>A0A6H0XRT6_9PEZI</name>
<proteinExistence type="predicted"/>
<dbReference type="InterPro" id="IPR020624">
    <property type="entry name" value="Schiff_base-form_aldolases_CS"/>
</dbReference>
<reference evidence="3 4" key="1">
    <citation type="journal article" date="2016" name="Sci. Rep.">
        <title>Peltaster fructicola genome reveals evolution from an invasive phytopathogen to an ectophytic parasite.</title>
        <authorList>
            <person name="Xu C."/>
            <person name="Chen H."/>
            <person name="Gleason M.L."/>
            <person name="Xu J.R."/>
            <person name="Liu H."/>
            <person name="Zhang R."/>
            <person name="Sun G."/>
        </authorList>
    </citation>
    <scope>NUCLEOTIDE SEQUENCE [LARGE SCALE GENOMIC DNA]</scope>
    <source>
        <strain evidence="3 4">LNHT1506</strain>
    </source>
</reference>
<dbReference type="GO" id="GO:0008840">
    <property type="term" value="F:4-hydroxy-tetrahydrodipicolinate synthase activity"/>
    <property type="evidence" value="ECO:0007669"/>
    <property type="project" value="TreeGrafter"/>
</dbReference>
<evidence type="ECO:0000256" key="1">
    <source>
        <dbReference type="ARBA" id="ARBA00023239"/>
    </source>
</evidence>
<dbReference type="PANTHER" id="PTHR12128">
    <property type="entry name" value="DIHYDRODIPICOLINATE SYNTHASE"/>
    <property type="match status" value="1"/>
</dbReference>
<dbReference type="InterPro" id="IPR013785">
    <property type="entry name" value="Aldolase_TIM"/>
</dbReference>
<organism evidence="3 4">
    <name type="scientific">Peltaster fructicola</name>
    <dbReference type="NCBI Taxonomy" id="286661"/>
    <lineage>
        <taxon>Eukaryota</taxon>
        <taxon>Fungi</taxon>
        <taxon>Dikarya</taxon>
        <taxon>Ascomycota</taxon>
        <taxon>Pezizomycotina</taxon>
        <taxon>Dothideomycetes</taxon>
        <taxon>Dothideomycetes incertae sedis</taxon>
        <taxon>Peltaster</taxon>
    </lineage>
</organism>
<dbReference type="CDD" id="cd00408">
    <property type="entry name" value="DHDPS-like"/>
    <property type="match status" value="1"/>
</dbReference>
<dbReference type="Pfam" id="PF00701">
    <property type="entry name" value="DHDPS"/>
    <property type="match status" value="1"/>
</dbReference>
<sequence>MNTSRDAQSVPPPKGIYVPVPTFFAKEGTTAYDPVSPPLDLEAQSQHSLFLVEGGIRGLVILGSTGEAIHITNKERNELISSQRRALDDAGYKDRPIIAGTATQNVRETIEQIKESKDAGAAYAMVLSPGYFASAANQQGISKWFEAVANQSALPILIYHYPGVTNNLYISPATFEKLAAHPNIVGTKLSHGVIDDQTLIASNPRIDHEHFYVFTGLGQNLLPVLTIGGVGAIDGLAGCFPRVVVRLFRLFNDSSANGTTKKDIEEMRALQFRICEGEKLVARWGAVGLKEAIARVWNIGDKKGARLPLAGGFEDGDAEWKRWDTVYQGLKELEEQFKAEGKEH</sequence>
<dbReference type="SUPFAM" id="SSF51569">
    <property type="entry name" value="Aldolase"/>
    <property type="match status" value="1"/>
</dbReference>